<protein>
    <submittedName>
        <fullName evidence="1">Uncharacterized protein</fullName>
    </submittedName>
</protein>
<dbReference type="EMBL" id="LR796157">
    <property type="protein sequence ID" value="CAB4121828.1"/>
    <property type="molecule type" value="Genomic_DNA"/>
</dbReference>
<name>A0A6J5KI99_9CAUD</name>
<organism evidence="1">
    <name type="scientific">uncultured Caudovirales phage</name>
    <dbReference type="NCBI Taxonomy" id="2100421"/>
    <lineage>
        <taxon>Viruses</taxon>
        <taxon>Duplodnaviria</taxon>
        <taxon>Heunggongvirae</taxon>
        <taxon>Uroviricota</taxon>
        <taxon>Caudoviricetes</taxon>
        <taxon>Peduoviridae</taxon>
        <taxon>Maltschvirus</taxon>
        <taxon>Maltschvirus maltsch</taxon>
    </lineage>
</organism>
<sequence>MEGRTGCRKVSGQRVSIDIGAPTLLIERIAMPTQTIPNTFIARSLFIVEAQLFNGLTRKEALMLWNDGIDTLHDRVETIN</sequence>
<evidence type="ECO:0000313" key="1">
    <source>
        <dbReference type="EMBL" id="CAB4121828.1"/>
    </source>
</evidence>
<gene>
    <name evidence="1" type="ORF">UFOVP27_10</name>
</gene>
<accession>A0A6J5KI99</accession>
<reference evidence="1" key="1">
    <citation type="submission" date="2020-04" db="EMBL/GenBank/DDBJ databases">
        <authorList>
            <person name="Chiriac C."/>
            <person name="Salcher M."/>
            <person name="Ghai R."/>
            <person name="Kavagutti S V."/>
        </authorList>
    </citation>
    <scope>NUCLEOTIDE SEQUENCE</scope>
</reference>
<proteinExistence type="predicted"/>